<evidence type="ECO:0000313" key="3">
    <source>
        <dbReference type="Proteomes" id="UP000009376"/>
    </source>
</evidence>
<dbReference type="Proteomes" id="UP000009376">
    <property type="component" value="Unassembled WGS sequence"/>
</dbReference>
<proteinExistence type="predicted"/>
<evidence type="ECO:0000313" key="2">
    <source>
        <dbReference type="EMBL" id="EFD93144.1"/>
    </source>
</evidence>
<dbReference type="EMBL" id="GG745546">
    <property type="protein sequence ID" value="EFD93144.1"/>
    <property type="molecule type" value="Genomic_DNA"/>
</dbReference>
<reference evidence="2 3" key="1">
    <citation type="journal article" date="2010" name="Proc. Natl. Acad. Sci. U.S.A.">
        <title>Enigmatic, ultrasmall, uncultivated Archaea.</title>
        <authorList>
            <person name="Baker B.J."/>
            <person name="Comolli L.R."/>
            <person name="Dick G.J."/>
            <person name="Hauser L.J."/>
            <person name="Hyatt D."/>
            <person name="Dill B.D."/>
            <person name="Land M.L."/>
            <person name="Verberkmoes N.C."/>
            <person name="Hettich R.L."/>
            <person name="Banfield J.F."/>
        </authorList>
    </citation>
    <scope>NUCLEOTIDE SEQUENCE [LARGE SCALE GENOMIC DNA]</scope>
</reference>
<sequence>MKIVLRKKEREKTKINFQFVLAIIFFIAIVVLVYFIAITLNGVSAQKNVQNLDSQASLYGQQLTRELSQSSALCSQNASTVNSSVLSTACGVTLYCYYSPSCEYNASQYKNDISIMCNAFKPNKVVATGICFKIPES</sequence>
<evidence type="ECO:0000256" key="1">
    <source>
        <dbReference type="SAM" id="Phobius"/>
    </source>
</evidence>
<gene>
    <name evidence="2" type="ORF">BJBARM5_0159</name>
</gene>
<keyword evidence="1" id="KW-1133">Transmembrane helix</keyword>
<organism evidence="2 3">
    <name type="scientific">Candidatus Parvarchaeum acidophilus ARMAN-5</name>
    <dbReference type="NCBI Taxonomy" id="662762"/>
    <lineage>
        <taxon>Archaea</taxon>
        <taxon>Candidatus Parvarchaeota</taxon>
        <taxon>Candidatus Parvarchaeum</taxon>
    </lineage>
</organism>
<feature type="transmembrane region" description="Helical" evidence="1">
    <location>
        <begin position="20"/>
        <end position="40"/>
    </location>
</feature>
<keyword evidence="1" id="KW-0812">Transmembrane</keyword>
<keyword evidence="1" id="KW-0472">Membrane</keyword>
<dbReference type="AlphaFoldDB" id="D6GUL6"/>
<protein>
    <submittedName>
        <fullName evidence="2">Uncharacterized protein</fullName>
    </submittedName>
</protein>
<name>D6GUL6_PARA5</name>
<accession>D6GUL6</accession>